<protein>
    <submittedName>
        <fullName evidence="1">Uncharacterized protein</fullName>
    </submittedName>
</protein>
<dbReference type="OrthoDB" id="162969at2759"/>
<comment type="caution">
    <text evidence="1">The sequence shown here is derived from an EMBL/GenBank/DDBJ whole genome shotgun (WGS) entry which is preliminary data.</text>
</comment>
<dbReference type="Proteomes" id="UP000823399">
    <property type="component" value="Unassembled WGS sequence"/>
</dbReference>
<dbReference type="GeneID" id="64692448"/>
<keyword evidence="2" id="KW-1185">Reference proteome</keyword>
<accession>A0A9P7FAW4</accession>
<feature type="non-terminal residue" evidence="1">
    <location>
        <position position="66"/>
    </location>
</feature>
<name>A0A9P7FAW4_9AGAM</name>
<organism evidence="1 2">
    <name type="scientific">Suillus discolor</name>
    <dbReference type="NCBI Taxonomy" id="1912936"/>
    <lineage>
        <taxon>Eukaryota</taxon>
        <taxon>Fungi</taxon>
        <taxon>Dikarya</taxon>
        <taxon>Basidiomycota</taxon>
        <taxon>Agaricomycotina</taxon>
        <taxon>Agaricomycetes</taxon>
        <taxon>Agaricomycetidae</taxon>
        <taxon>Boletales</taxon>
        <taxon>Suillineae</taxon>
        <taxon>Suillaceae</taxon>
        <taxon>Suillus</taxon>
    </lineage>
</organism>
<dbReference type="EMBL" id="JABBWM010000021">
    <property type="protein sequence ID" value="KAG2110406.1"/>
    <property type="molecule type" value="Genomic_DNA"/>
</dbReference>
<proteinExistence type="predicted"/>
<dbReference type="RefSeq" id="XP_041294084.1">
    <property type="nucleotide sequence ID" value="XM_041430189.1"/>
</dbReference>
<evidence type="ECO:0000313" key="2">
    <source>
        <dbReference type="Proteomes" id="UP000823399"/>
    </source>
</evidence>
<dbReference type="AlphaFoldDB" id="A0A9P7FAW4"/>
<evidence type="ECO:0000313" key="1">
    <source>
        <dbReference type="EMBL" id="KAG2110406.1"/>
    </source>
</evidence>
<sequence length="66" mass="7196">MSLPAVENDLKAQLCEHYIDSDWQPALKAIMDAEGDTDIALNAVNALAEAASHHTRLKICIPARPQ</sequence>
<gene>
    <name evidence="1" type="ORF">F5147DRAFT_537855</name>
</gene>
<reference evidence="1" key="1">
    <citation type="journal article" date="2020" name="New Phytol.">
        <title>Comparative genomics reveals dynamic genome evolution in host specialist ectomycorrhizal fungi.</title>
        <authorList>
            <person name="Lofgren L.A."/>
            <person name="Nguyen N.H."/>
            <person name="Vilgalys R."/>
            <person name="Ruytinx J."/>
            <person name="Liao H.L."/>
            <person name="Branco S."/>
            <person name="Kuo A."/>
            <person name="LaButti K."/>
            <person name="Lipzen A."/>
            <person name="Andreopoulos W."/>
            <person name="Pangilinan J."/>
            <person name="Riley R."/>
            <person name="Hundley H."/>
            <person name="Na H."/>
            <person name="Barry K."/>
            <person name="Grigoriev I.V."/>
            <person name="Stajich J.E."/>
            <person name="Kennedy P.G."/>
        </authorList>
    </citation>
    <scope>NUCLEOTIDE SEQUENCE</scope>
    <source>
        <strain evidence="1">FC423</strain>
    </source>
</reference>